<accession>A0A139AEN7</accession>
<evidence type="ECO:0008006" key="4">
    <source>
        <dbReference type="Google" id="ProtNLM"/>
    </source>
</evidence>
<feature type="signal peptide" evidence="1">
    <location>
        <begin position="1"/>
        <end position="19"/>
    </location>
</feature>
<reference evidence="2 3" key="1">
    <citation type="journal article" date="2015" name="Genome Biol. Evol.">
        <title>Phylogenomic analyses indicate that early fungi evolved digesting cell walls of algal ancestors of land plants.</title>
        <authorList>
            <person name="Chang Y."/>
            <person name="Wang S."/>
            <person name="Sekimoto S."/>
            <person name="Aerts A.L."/>
            <person name="Choi C."/>
            <person name="Clum A."/>
            <person name="LaButti K.M."/>
            <person name="Lindquist E.A."/>
            <person name="Yee Ngan C."/>
            <person name="Ohm R.A."/>
            <person name="Salamov A.A."/>
            <person name="Grigoriev I.V."/>
            <person name="Spatafora J.W."/>
            <person name="Berbee M.L."/>
        </authorList>
    </citation>
    <scope>NUCLEOTIDE SEQUENCE [LARGE SCALE GENOMIC DNA]</scope>
    <source>
        <strain evidence="2 3">JEL478</strain>
    </source>
</reference>
<proteinExistence type="predicted"/>
<name>A0A139AEN7_GONPJ</name>
<dbReference type="AlphaFoldDB" id="A0A139AEN7"/>
<evidence type="ECO:0000313" key="3">
    <source>
        <dbReference type="Proteomes" id="UP000070544"/>
    </source>
</evidence>
<sequence>MRIMSFLPLVPLLRFEVTCKTVRDLGHRMSAESDQALCRFLDSCTVWELIEWTRDFVVQGGDDIEEIEGFAKVCFLSLDDVLSDDFENFIAGLGHTELDLRPLAGQIPSMEGDFIRNVRERNLCCDGDALLSCWRSHARGMDMWEMKTTMSMKVMRVITPKKTPMLETTI</sequence>
<feature type="chain" id="PRO_5007296106" description="F-box domain-containing protein" evidence="1">
    <location>
        <begin position="20"/>
        <end position="170"/>
    </location>
</feature>
<evidence type="ECO:0000313" key="2">
    <source>
        <dbReference type="EMBL" id="KXS15210.1"/>
    </source>
</evidence>
<dbReference type="EMBL" id="KQ965763">
    <property type="protein sequence ID" value="KXS15210.1"/>
    <property type="molecule type" value="Genomic_DNA"/>
</dbReference>
<keyword evidence="3" id="KW-1185">Reference proteome</keyword>
<dbReference type="Proteomes" id="UP000070544">
    <property type="component" value="Unassembled WGS sequence"/>
</dbReference>
<keyword evidence="1" id="KW-0732">Signal</keyword>
<gene>
    <name evidence="2" type="ORF">M427DRAFT_56843</name>
</gene>
<organism evidence="2 3">
    <name type="scientific">Gonapodya prolifera (strain JEL478)</name>
    <name type="common">Monoblepharis prolifera</name>
    <dbReference type="NCBI Taxonomy" id="1344416"/>
    <lineage>
        <taxon>Eukaryota</taxon>
        <taxon>Fungi</taxon>
        <taxon>Fungi incertae sedis</taxon>
        <taxon>Chytridiomycota</taxon>
        <taxon>Chytridiomycota incertae sedis</taxon>
        <taxon>Monoblepharidomycetes</taxon>
        <taxon>Monoblepharidales</taxon>
        <taxon>Gonapodyaceae</taxon>
        <taxon>Gonapodya</taxon>
    </lineage>
</organism>
<protein>
    <recommendedName>
        <fullName evidence="4">F-box domain-containing protein</fullName>
    </recommendedName>
</protein>
<evidence type="ECO:0000256" key="1">
    <source>
        <dbReference type="SAM" id="SignalP"/>
    </source>
</evidence>